<protein>
    <submittedName>
        <fullName evidence="3">Uncharacterized protein</fullName>
    </submittedName>
</protein>
<feature type="transmembrane region" description="Helical" evidence="2">
    <location>
        <begin position="38"/>
        <end position="61"/>
    </location>
</feature>
<keyword evidence="2" id="KW-0812">Transmembrane</keyword>
<feature type="region of interest" description="Disordered" evidence="1">
    <location>
        <begin position="101"/>
        <end position="130"/>
    </location>
</feature>
<keyword evidence="2" id="KW-0472">Membrane</keyword>
<dbReference type="RefSeq" id="WP_087470615.1">
    <property type="nucleotide sequence ID" value="NZ_CP021383.1"/>
</dbReference>
<dbReference type="KEGG" id="cceu:CBR64_08905"/>
<gene>
    <name evidence="3" type="ORF">CBR64_08905</name>
</gene>
<evidence type="ECO:0000313" key="3">
    <source>
        <dbReference type="EMBL" id="ARU51582.1"/>
    </source>
</evidence>
<feature type="transmembrane region" description="Helical" evidence="2">
    <location>
        <begin position="73"/>
        <end position="94"/>
    </location>
</feature>
<dbReference type="Pfam" id="PF11139">
    <property type="entry name" value="SfLAP"/>
    <property type="match status" value="1"/>
</dbReference>
<dbReference type="Proteomes" id="UP000196228">
    <property type="component" value="Chromosome"/>
</dbReference>
<keyword evidence="2" id="KW-1133">Transmembrane helix</keyword>
<proteinExistence type="predicted"/>
<feature type="transmembrane region" description="Helical" evidence="2">
    <location>
        <begin position="12"/>
        <end position="31"/>
    </location>
</feature>
<name>A0A1Y0HTT1_CELCE</name>
<dbReference type="EMBL" id="CP021383">
    <property type="protein sequence ID" value="ARU51582.1"/>
    <property type="molecule type" value="Genomic_DNA"/>
</dbReference>
<dbReference type="OrthoDB" id="4458129at2"/>
<dbReference type="AlphaFoldDB" id="A0A1Y0HTT1"/>
<evidence type="ECO:0000256" key="1">
    <source>
        <dbReference type="SAM" id="MobiDB-lite"/>
    </source>
</evidence>
<accession>A0A1Y0HTT1</accession>
<evidence type="ECO:0000256" key="2">
    <source>
        <dbReference type="SAM" id="Phobius"/>
    </source>
</evidence>
<reference evidence="3 4" key="1">
    <citation type="submission" date="2017-05" db="EMBL/GenBank/DDBJ databases">
        <authorList>
            <person name="Song R."/>
            <person name="Chenine A.L."/>
            <person name="Ruprecht R.M."/>
        </authorList>
    </citation>
    <scope>NUCLEOTIDE SEQUENCE [LARGE SCALE GENOMIC DNA]</scope>
    <source>
        <strain evidence="3 4">PSBB019</strain>
    </source>
</reference>
<organism evidence="3 4">
    <name type="scientific">Cellulosimicrobium cellulans</name>
    <name type="common">Arthrobacter luteus</name>
    <dbReference type="NCBI Taxonomy" id="1710"/>
    <lineage>
        <taxon>Bacteria</taxon>
        <taxon>Bacillati</taxon>
        <taxon>Actinomycetota</taxon>
        <taxon>Actinomycetes</taxon>
        <taxon>Micrococcales</taxon>
        <taxon>Promicromonosporaceae</taxon>
        <taxon>Cellulosimicrobium</taxon>
    </lineage>
</organism>
<evidence type="ECO:0000313" key="4">
    <source>
        <dbReference type="Proteomes" id="UP000196228"/>
    </source>
</evidence>
<sequence>MGALVLDLLPLGLGIVVSPLAIMALVAVLLSRRAEANGVLFLVGWVVGLALVLALSFLVLRALEVHERHAPPLWVPAVRLVLGAVLLWATVLVYRRGTARKRQMAAAATPSSTRHGSRTRRRTTAGPPSC</sequence>
<dbReference type="InterPro" id="IPR021315">
    <property type="entry name" value="Gap/Sap"/>
</dbReference>